<evidence type="ECO:0000313" key="1">
    <source>
        <dbReference type="EMBL" id="MDN0048066.1"/>
    </source>
</evidence>
<protein>
    <recommendedName>
        <fullName evidence="3">DUF262 domain-containing protein</fullName>
    </recommendedName>
</protein>
<reference evidence="1" key="1">
    <citation type="submission" date="2023-06" db="EMBL/GenBank/DDBJ databases">
        <authorList>
            <person name="Zeman M."/>
            <person name="Kubasova T."/>
            <person name="Jahodarova E."/>
            <person name="Nykrynova M."/>
            <person name="Rychlik I."/>
        </authorList>
    </citation>
    <scope>NUCLEOTIDE SEQUENCE</scope>
    <source>
        <strain evidence="1">84_SSukc20</strain>
    </source>
</reference>
<dbReference type="Proteomes" id="UP001167871">
    <property type="component" value="Unassembled WGS sequence"/>
</dbReference>
<sequence length="406" mass="47485">MHYDILYTCEAKNGIKCYVCKAKLEDYISSLKPDFFEFDIQRGIVKNTYLNSLRDTILRKEIFPPISLTVSGEPLIEGSSLTVDDNNTEILDGLQRTFRLWTYKQINDKVIEHKITDYHKLVDVLKSDDLGKRIIDQYFVNAKFLRDFIPDGSGVSSNSNFIAKWKDYNLIFYVWYGLDDNQLVQKMLELNAGQKAVRSEHQFELLFLHFFKNGKVVPNGIHLVRMKDKEYHETKRKRTESKIFLLSSVIIAYQSFQLRKPLRIQPVNDLHWQDEDDYNLEAFSPDNLNLFLKFLGNIDERLCKKDLEHVAWYGKDTTLSGIYGAFGNYLNFDKNNINESINRLQQIIEQKIEDLDFNVDEFEDAYMNLSSVSVNVGNVIRKGIFDYTLAALQGFKKTWFNCLINK</sequence>
<evidence type="ECO:0008006" key="3">
    <source>
        <dbReference type="Google" id="ProtNLM"/>
    </source>
</evidence>
<keyword evidence="2" id="KW-1185">Reference proteome</keyword>
<accession>A0ABT7X1W3</accession>
<organism evidence="1 2">
    <name type="scientific">Bacteroides gallinaceum</name>
    <dbReference type="NCBI Taxonomy" id="1462571"/>
    <lineage>
        <taxon>Bacteria</taxon>
        <taxon>Pseudomonadati</taxon>
        <taxon>Bacteroidota</taxon>
        <taxon>Bacteroidia</taxon>
        <taxon>Bacteroidales</taxon>
        <taxon>Bacteroidaceae</taxon>
        <taxon>Bacteroides</taxon>
    </lineage>
</organism>
<dbReference type="EMBL" id="JAUEII010000002">
    <property type="protein sequence ID" value="MDN0048066.1"/>
    <property type="molecule type" value="Genomic_DNA"/>
</dbReference>
<name>A0ABT7X1W3_9BACE</name>
<comment type="caution">
    <text evidence="1">The sequence shown here is derived from an EMBL/GenBank/DDBJ whole genome shotgun (WGS) entry which is preliminary data.</text>
</comment>
<dbReference type="RefSeq" id="WP_301638906.1">
    <property type="nucleotide sequence ID" value="NZ_JAUEII010000002.1"/>
</dbReference>
<reference evidence="1" key="2">
    <citation type="submission" date="2024-05" db="EMBL/GenBank/DDBJ databases">
        <title>Identification and characterization of horizontal gene transfer across gut microbiota members of farm animals based on homology search.</title>
        <authorList>
            <person name="Schwarzerova J."/>
            <person name="Nykrynova M."/>
            <person name="Jureckova K."/>
            <person name="Cejkova D."/>
            <person name="Rychlik I."/>
        </authorList>
    </citation>
    <scope>NUCLEOTIDE SEQUENCE</scope>
    <source>
        <strain evidence="1">84_SSukc20</strain>
    </source>
</reference>
<proteinExistence type="predicted"/>
<evidence type="ECO:0000313" key="2">
    <source>
        <dbReference type="Proteomes" id="UP001167871"/>
    </source>
</evidence>
<gene>
    <name evidence="1" type="ORF">QVO10_01470</name>
</gene>